<evidence type="ECO:0000256" key="1">
    <source>
        <dbReference type="SAM" id="MobiDB-lite"/>
    </source>
</evidence>
<dbReference type="OrthoDB" id="3037800at2759"/>
<reference evidence="4" key="1">
    <citation type="journal article" date="2017" name="Nat. Ecol. Evol.">
        <title>Genome expansion and lineage-specific genetic innovations in the forest pathogenic fungi Armillaria.</title>
        <authorList>
            <person name="Sipos G."/>
            <person name="Prasanna A.N."/>
            <person name="Walter M.C."/>
            <person name="O'Connor E."/>
            <person name="Balint B."/>
            <person name="Krizsan K."/>
            <person name="Kiss B."/>
            <person name="Hess J."/>
            <person name="Varga T."/>
            <person name="Slot J."/>
            <person name="Riley R."/>
            <person name="Boka B."/>
            <person name="Rigling D."/>
            <person name="Barry K."/>
            <person name="Lee J."/>
            <person name="Mihaltcheva S."/>
            <person name="LaButti K."/>
            <person name="Lipzen A."/>
            <person name="Waldron R."/>
            <person name="Moloney N.M."/>
            <person name="Sperisen C."/>
            <person name="Kredics L."/>
            <person name="Vagvoelgyi C."/>
            <person name="Patrignani A."/>
            <person name="Fitzpatrick D."/>
            <person name="Nagy I."/>
            <person name="Doyle S."/>
            <person name="Anderson J.B."/>
            <person name="Grigoriev I.V."/>
            <person name="Gueldener U."/>
            <person name="Muensterkoetter M."/>
            <person name="Nagy L.G."/>
        </authorList>
    </citation>
    <scope>NUCLEOTIDE SEQUENCE [LARGE SCALE GENOMIC DNA]</scope>
    <source>
        <strain evidence="4">C18/9</strain>
    </source>
</reference>
<protein>
    <submittedName>
        <fullName evidence="3">Uncharacterized protein</fullName>
    </submittedName>
</protein>
<keyword evidence="2" id="KW-0472">Membrane</keyword>
<keyword evidence="2" id="KW-1133">Transmembrane helix</keyword>
<gene>
    <name evidence="3" type="ORF">ARMOST_11016</name>
</gene>
<evidence type="ECO:0000256" key="2">
    <source>
        <dbReference type="SAM" id="Phobius"/>
    </source>
</evidence>
<keyword evidence="4" id="KW-1185">Reference proteome</keyword>
<feature type="compositionally biased region" description="Polar residues" evidence="1">
    <location>
        <begin position="256"/>
        <end position="295"/>
    </location>
</feature>
<name>A0A284RFY6_ARMOS</name>
<feature type="transmembrane region" description="Helical" evidence="2">
    <location>
        <begin position="6"/>
        <end position="27"/>
    </location>
</feature>
<feature type="region of interest" description="Disordered" evidence="1">
    <location>
        <begin position="256"/>
        <end position="323"/>
    </location>
</feature>
<keyword evidence="2" id="KW-0812">Transmembrane</keyword>
<proteinExistence type="predicted"/>
<organism evidence="3 4">
    <name type="scientific">Armillaria ostoyae</name>
    <name type="common">Armillaria root rot fungus</name>
    <dbReference type="NCBI Taxonomy" id="47428"/>
    <lineage>
        <taxon>Eukaryota</taxon>
        <taxon>Fungi</taxon>
        <taxon>Dikarya</taxon>
        <taxon>Basidiomycota</taxon>
        <taxon>Agaricomycotina</taxon>
        <taxon>Agaricomycetes</taxon>
        <taxon>Agaricomycetidae</taxon>
        <taxon>Agaricales</taxon>
        <taxon>Marasmiineae</taxon>
        <taxon>Physalacriaceae</taxon>
        <taxon>Armillaria</taxon>
    </lineage>
</organism>
<feature type="compositionally biased region" description="Basic and acidic residues" evidence="1">
    <location>
        <begin position="312"/>
        <end position="323"/>
    </location>
</feature>
<evidence type="ECO:0000313" key="4">
    <source>
        <dbReference type="Proteomes" id="UP000219338"/>
    </source>
</evidence>
<sequence length="340" mass="37836">MIDGGAILIVFIAGLRYTIVSGTRLLITPQKKLDRLDKALDEANKIYDIALAKGVVPAATQVTLSTTQDDIIDAIYRLDKTRWGHLKNRREYKRIKKLVIVHCNDVKEVSRKCLSKAKVEAAQERVANEVAEQAMPQEEEATRQRLQSLDEDLSVLVGRKWRKAFGLLDASNTSLPVPVMKPQPYASQPDTLSSQLDGFVLDEDLIDLSDTPIDLSQRDGILIDLSTDDAGSLHRLFSSDSDIDYLEGMTLLSTLLDTPNPTRVPTEVSHPNETPISSDSSTPASEQSSENQDTSRPVYLRLQVSTEPSQTHVERAQRPGGRAEVDRDFCSMLLISRRLL</sequence>
<dbReference type="AlphaFoldDB" id="A0A284RFY6"/>
<dbReference type="Proteomes" id="UP000219338">
    <property type="component" value="Unassembled WGS sequence"/>
</dbReference>
<dbReference type="EMBL" id="FUEG01000008">
    <property type="protein sequence ID" value="SJL07666.1"/>
    <property type="molecule type" value="Genomic_DNA"/>
</dbReference>
<accession>A0A284RFY6</accession>
<evidence type="ECO:0000313" key="3">
    <source>
        <dbReference type="EMBL" id="SJL07666.1"/>
    </source>
</evidence>
<dbReference type="OMA" id="HIANKMY"/>